<dbReference type="GO" id="GO:0046872">
    <property type="term" value="F:metal ion binding"/>
    <property type="evidence" value="ECO:0007669"/>
    <property type="project" value="UniProtKB-KW"/>
</dbReference>
<proteinExistence type="predicted"/>
<dbReference type="EMBL" id="JXMW01000004">
    <property type="protein sequence ID" value="OQD59281.1"/>
    <property type="molecule type" value="Genomic_DNA"/>
</dbReference>
<sequence length="377" mass="42763">MTDYLLLKALLLTEGVHSDKESLEGVGTKYKEQNHGLFGWDFETHKEIKLPDDFYLPDGTVVQYRLNSSSQYNIKKVDENLILYKNEDFICEVKWMDRPKYYNKKTKTGKEMVKIGQLGGEDCLFFCFQNYCSNFKNNNQCSFCNLVPTSKTYNSVVRKKEAQEIGEVAAAAFNEGQAKHINMTGGCYISGKELEVVGNILSEMRRYTGLEKIPGLVAPAPAKGDNIQGYYDTGIETLSFNMEIWDPEYYKAICPGKSSSTSHEEFIKSIKQAVEIFGEGKVYVAMVMGLEPKETFLEGIDFLSNLGVNIIPFVWAPNPGSKLEGHRAPYANWYKETIREASDIVYEHKVPWGLENHCYKCDGNSLLHDALRLKGIE</sequence>
<dbReference type="PANTHER" id="PTHR43726:SF1">
    <property type="entry name" value="BIOTIN SYNTHASE"/>
    <property type="match status" value="1"/>
</dbReference>
<dbReference type="RefSeq" id="WP_080459785.1">
    <property type="nucleotide sequence ID" value="NZ_JXMW01000004.1"/>
</dbReference>
<dbReference type="InterPro" id="IPR013785">
    <property type="entry name" value="Aldolase_TIM"/>
</dbReference>
<dbReference type="InterPro" id="IPR007197">
    <property type="entry name" value="rSAM"/>
</dbReference>
<dbReference type="NCBIfam" id="NF045502">
    <property type="entry name" value="variant_rSAM"/>
    <property type="match status" value="1"/>
</dbReference>
<comment type="caution">
    <text evidence="6">The sequence shown here is derived from an EMBL/GenBank/DDBJ whole genome shotgun (WGS) entry which is preliminary data.</text>
</comment>
<keyword evidence="1" id="KW-0949">S-adenosyl-L-methionine</keyword>
<evidence type="ECO:0000256" key="4">
    <source>
        <dbReference type="ARBA" id="ARBA00023014"/>
    </source>
</evidence>
<dbReference type="GO" id="GO:0016740">
    <property type="term" value="F:transferase activity"/>
    <property type="evidence" value="ECO:0007669"/>
    <property type="project" value="TreeGrafter"/>
</dbReference>
<dbReference type="SUPFAM" id="SSF102114">
    <property type="entry name" value="Radical SAM enzymes"/>
    <property type="match status" value="1"/>
</dbReference>
<feature type="domain" description="Radical SAM core" evidence="5">
    <location>
        <begin position="118"/>
        <end position="354"/>
    </location>
</feature>
<dbReference type="PANTHER" id="PTHR43726">
    <property type="entry name" value="3-METHYLORNITHINE SYNTHASE"/>
    <property type="match status" value="1"/>
</dbReference>
<keyword evidence="4" id="KW-0411">Iron-sulfur</keyword>
<dbReference type="InterPro" id="IPR006638">
    <property type="entry name" value="Elp3/MiaA/NifB-like_rSAM"/>
</dbReference>
<dbReference type="SMART" id="SM00729">
    <property type="entry name" value="Elp3"/>
    <property type="match status" value="1"/>
</dbReference>
<evidence type="ECO:0000313" key="7">
    <source>
        <dbReference type="Proteomes" id="UP000191661"/>
    </source>
</evidence>
<keyword evidence="3" id="KW-0408">Iron</keyword>
<name>A0A1V6N3N6_METAZ</name>
<dbReference type="Pfam" id="PF04055">
    <property type="entry name" value="Radical_SAM"/>
    <property type="match status" value="1"/>
</dbReference>
<organism evidence="6 7">
    <name type="scientific">Methanobrevibacter arboriphilus JCM 13429 = DSM 1125</name>
    <dbReference type="NCBI Taxonomy" id="1300164"/>
    <lineage>
        <taxon>Archaea</taxon>
        <taxon>Methanobacteriati</taxon>
        <taxon>Methanobacteriota</taxon>
        <taxon>Methanomada group</taxon>
        <taxon>Methanobacteria</taxon>
        <taxon>Methanobacteriales</taxon>
        <taxon>Methanobacteriaceae</taxon>
        <taxon>Methanobrevibacter</taxon>
    </lineage>
</organism>
<dbReference type="InterPro" id="IPR034422">
    <property type="entry name" value="HydE/PylB-like"/>
</dbReference>
<gene>
    <name evidence="6" type="ORF">MBBAR_4c00060</name>
</gene>
<evidence type="ECO:0000256" key="2">
    <source>
        <dbReference type="ARBA" id="ARBA00022723"/>
    </source>
</evidence>
<reference evidence="6 7" key="1">
    <citation type="submission" date="2014-12" db="EMBL/GenBank/DDBJ databases">
        <title>Genome sequence of Methanobrevibacter arboriphilicus DH1, DSM1125.</title>
        <authorList>
            <person name="Poehlein A."/>
            <person name="Thauer R.K."/>
            <person name="Seedorf H."/>
            <person name="Daniel R."/>
        </authorList>
    </citation>
    <scope>NUCLEOTIDE SEQUENCE [LARGE SCALE GENOMIC DNA]</scope>
    <source>
        <strain evidence="6 7">DH1</strain>
    </source>
</reference>
<dbReference type="InterPro" id="IPR058240">
    <property type="entry name" value="rSAM_sf"/>
</dbReference>
<evidence type="ECO:0000256" key="3">
    <source>
        <dbReference type="ARBA" id="ARBA00023004"/>
    </source>
</evidence>
<accession>A0A1V6N3N6</accession>
<evidence type="ECO:0000256" key="1">
    <source>
        <dbReference type="ARBA" id="ARBA00022691"/>
    </source>
</evidence>
<keyword evidence="7" id="KW-1185">Reference proteome</keyword>
<evidence type="ECO:0000313" key="6">
    <source>
        <dbReference type="EMBL" id="OQD59281.1"/>
    </source>
</evidence>
<dbReference type="GO" id="GO:0051536">
    <property type="term" value="F:iron-sulfur cluster binding"/>
    <property type="evidence" value="ECO:0007669"/>
    <property type="project" value="UniProtKB-KW"/>
</dbReference>
<keyword evidence="2" id="KW-0479">Metal-binding</keyword>
<dbReference type="OrthoDB" id="73529at2157"/>
<protein>
    <recommendedName>
        <fullName evidence="5">Radical SAM core domain-containing protein</fullName>
    </recommendedName>
</protein>
<dbReference type="Gene3D" id="3.20.20.70">
    <property type="entry name" value="Aldolase class I"/>
    <property type="match status" value="1"/>
</dbReference>
<dbReference type="AlphaFoldDB" id="A0A1V6N3N6"/>
<dbReference type="Proteomes" id="UP000191661">
    <property type="component" value="Unassembled WGS sequence"/>
</dbReference>
<evidence type="ECO:0000259" key="5">
    <source>
        <dbReference type="PROSITE" id="PS51918"/>
    </source>
</evidence>
<dbReference type="PROSITE" id="PS51918">
    <property type="entry name" value="RADICAL_SAM"/>
    <property type="match status" value="1"/>
</dbReference>